<dbReference type="InParanoid" id="A0A6C2YIZ0"/>
<evidence type="ECO:0000313" key="4">
    <source>
        <dbReference type="Proteomes" id="UP000464378"/>
    </source>
</evidence>
<dbReference type="KEGG" id="tim:GMBLW1_24500"/>
<protein>
    <recommendedName>
        <fullName evidence="5">HEAT repeat domain-containing protein</fullName>
    </recommendedName>
</protein>
<feature type="compositionally biased region" description="Low complexity" evidence="1">
    <location>
        <begin position="163"/>
        <end position="189"/>
    </location>
</feature>
<feature type="region of interest" description="Disordered" evidence="1">
    <location>
        <begin position="293"/>
        <end position="315"/>
    </location>
</feature>
<sequence>MMNRLCLLMPVVVLLATTSVHAGIFSRKKEKPDPATYVPALINTLKSDPDASKRDDAAEELREYDPKAFPDMIPALLQGMTRDTSSTVRSTCVATLGKLRPINQQVGFALEQAVDSDPSLSVRLTARRVLFQYHLLGYRSTKPDEPETADDTKEPPLAPPLGPNNSGNSPAPASSSRSPVRAQPVSRPSTGTATRPMAPISRGETTEPPLAESVTPTPAPAQVPLAAPAIRPLMQPAVQQRVAPRTPAPLPTPPVALPLPLGPQMPLPSGPVVAPMPPVVAPPIVSPVVVPPATPTASPPVRVDDEGPILAPPIR</sequence>
<dbReference type="Gene3D" id="1.25.10.10">
    <property type="entry name" value="Leucine-rich Repeat Variant"/>
    <property type="match status" value="1"/>
</dbReference>
<dbReference type="SUPFAM" id="SSF48371">
    <property type="entry name" value="ARM repeat"/>
    <property type="match status" value="1"/>
</dbReference>
<dbReference type="EMBL" id="LR586016">
    <property type="protein sequence ID" value="VIP01510.1"/>
    <property type="molecule type" value="Genomic_DNA"/>
</dbReference>
<proteinExistence type="predicted"/>
<dbReference type="InterPro" id="IPR011989">
    <property type="entry name" value="ARM-like"/>
</dbReference>
<feature type="region of interest" description="Disordered" evidence="1">
    <location>
        <begin position="140"/>
        <end position="218"/>
    </location>
</feature>
<dbReference type="InterPro" id="IPR016024">
    <property type="entry name" value="ARM-type_fold"/>
</dbReference>
<dbReference type="Proteomes" id="UP000464378">
    <property type="component" value="Chromosome"/>
</dbReference>
<dbReference type="EMBL" id="LR593887">
    <property type="protein sequence ID" value="VTR98622.1"/>
    <property type="molecule type" value="Genomic_DNA"/>
</dbReference>
<dbReference type="RefSeq" id="WP_162656706.1">
    <property type="nucleotide sequence ID" value="NZ_LR593887.1"/>
</dbReference>
<keyword evidence="2" id="KW-0732">Signal</keyword>
<evidence type="ECO:0000256" key="1">
    <source>
        <dbReference type="SAM" id="MobiDB-lite"/>
    </source>
</evidence>
<dbReference type="AlphaFoldDB" id="A0A6C2YIZ0"/>
<feature type="compositionally biased region" description="Basic and acidic residues" evidence="1">
    <location>
        <begin position="141"/>
        <end position="154"/>
    </location>
</feature>
<evidence type="ECO:0000256" key="2">
    <source>
        <dbReference type="SAM" id="SignalP"/>
    </source>
</evidence>
<evidence type="ECO:0000313" key="3">
    <source>
        <dbReference type="EMBL" id="VIP01510.1"/>
    </source>
</evidence>
<keyword evidence="4" id="KW-1185">Reference proteome</keyword>
<organism evidence="3">
    <name type="scientific">Tuwongella immobilis</name>
    <dbReference type="NCBI Taxonomy" id="692036"/>
    <lineage>
        <taxon>Bacteria</taxon>
        <taxon>Pseudomonadati</taxon>
        <taxon>Planctomycetota</taxon>
        <taxon>Planctomycetia</taxon>
        <taxon>Gemmatales</taxon>
        <taxon>Gemmataceae</taxon>
        <taxon>Tuwongella</taxon>
    </lineage>
</organism>
<accession>A0A6C2YIZ0</accession>
<feature type="chain" id="PRO_5036172701" description="HEAT repeat domain-containing protein" evidence="2">
    <location>
        <begin position="23"/>
        <end position="315"/>
    </location>
</feature>
<evidence type="ECO:0008006" key="5">
    <source>
        <dbReference type="Google" id="ProtNLM"/>
    </source>
</evidence>
<reference evidence="3" key="1">
    <citation type="submission" date="2019-04" db="EMBL/GenBank/DDBJ databases">
        <authorList>
            <consortium name="Science for Life Laboratories"/>
        </authorList>
    </citation>
    <scope>NUCLEOTIDE SEQUENCE</scope>
    <source>
        <strain evidence="3">MBLW1</strain>
    </source>
</reference>
<gene>
    <name evidence="3" type="ORF">GMBLW1_24500</name>
</gene>
<dbReference type="Pfam" id="PF13646">
    <property type="entry name" value="HEAT_2"/>
    <property type="match status" value="1"/>
</dbReference>
<feature type="signal peptide" evidence="2">
    <location>
        <begin position="1"/>
        <end position="22"/>
    </location>
</feature>
<name>A0A6C2YIZ0_9BACT</name>